<protein>
    <submittedName>
        <fullName evidence="7">Mycofactocin biosynthesis FMN-dependent deaminase MftD</fullName>
    </submittedName>
</protein>
<accession>A0ABP4GBN8</accession>
<dbReference type="SUPFAM" id="SSF51395">
    <property type="entry name" value="FMN-linked oxidoreductases"/>
    <property type="match status" value="1"/>
</dbReference>
<comment type="cofactor">
    <cofactor evidence="1">
        <name>FMN</name>
        <dbReference type="ChEBI" id="CHEBI:58210"/>
    </cofactor>
</comment>
<dbReference type="InterPro" id="IPR013785">
    <property type="entry name" value="Aldolase_TIM"/>
</dbReference>
<dbReference type="EMBL" id="BAAAKW010000017">
    <property type="protein sequence ID" value="GAA1212672.1"/>
    <property type="molecule type" value="Genomic_DNA"/>
</dbReference>
<evidence type="ECO:0000313" key="7">
    <source>
        <dbReference type="EMBL" id="GAA1212672.1"/>
    </source>
</evidence>
<proteinExistence type="inferred from homology"/>
<evidence type="ECO:0000256" key="5">
    <source>
        <dbReference type="ARBA" id="ARBA00024042"/>
    </source>
</evidence>
<evidence type="ECO:0000256" key="3">
    <source>
        <dbReference type="ARBA" id="ARBA00022643"/>
    </source>
</evidence>
<keyword evidence="3" id="KW-0288">FMN</keyword>
<dbReference type="Proteomes" id="UP001500943">
    <property type="component" value="Unassembled WGS sequence"/>
</dbReference>
<keyword evidence="8" id="KW-1185">Reference proteome</keyword>
<dbReference type="InterPro" id="IPR000262">
    <property type="entry name" value="FMN-dep_DH"/>
</dbReference>
<evidence type="ECO:0000259" key="6">
    <source>
        <dbReference type="PROSITE" id="PS51349"/>
    </source>
</evidence>
<evidence type="ECO:0000256" key="4">
    <source>
        <dbReference type="ARBA" id="ARBA00023002"/>
    </source>
</evidence>
<feature type="domain" description="FMN hydroxy acid dehydrogenase" evidence="6">
    <location>
        <begin position="2"/>
        <end position="387"/>
    </location>
</feature>
<dbReference type="NCBIfam" id="TIGR03966">
    <property type="entry name" value="actino_HemFlav"/>
    <property type="match status" value="1"/>
</dbReference>
<comment type="similarity">
    <text evidence="5">Belongs to the FMN-dependent alpha-hydroxy acid dehydrogenase family.</text>
</comment>
<evidence type="ECO:0000313" key="8">
    <source>
        <dbReference type="Proteomes" id="UP001500943"/>
    </source>
</evidence>
<name>A0ABP4GBN8_9MICO</name>
<dbReference type="PIRSF" id="PIRSF000138">
    <property type="entry name" value="Al-hdrx_acd_dh"/>
    <property type="match status" value="1"/>
</dbReference>
<dbReference type="InterPro" id="IPR037396">
    <property type="entry name" value="FMN_HAD"/>
</dbReference>
<dbReference type="PROSITE" id="PS51349">
    <property type="entry name" value="FMN_HYDROXY_ACID_DH_2"/>
    <property type="match status" value="1"/>
</dbReference>
<dbReference type="CDD" id="cd02809">
    <property type="entry name" value="alpha_hydroxyacid_oxid_FMN"/>
    <property type="match status" value="1"/>
</dbReference>
<evidence type="ECO:0000256" key="1">
    <source>
        <dbReference type="ARBA" id="ARBA00001917"/>
    </source>
</evidence>
<keyword evidence="4" id="KW-0560">Oxidoreductase</keyword>
<dbReference type="RefSeq" id="WP_343923736.1">
    <property type="nucleotide sequence ID" value="NZ_BAAAKW010000017.1"/>
</dbReference>
<comment type="caution">
    <text evidence="7">The sequence shown here is derived from an EMBL/GenBank/DDBJ whole genome shotgun (WGS) entry which is preliminary data.</text>
</comment>
<sequence>MGKKVPFSNLAEAEKLAKKRLPKAVWLAFKAGNEQGWTLDENIRAYSDLGFSPTVFDRPSRGKIDTKTKILGVDIDFPVIVSPVGAQAIHPDAEVAAARAAKRMGTAIGLSSYASSSIKDVTAANDNSFFQLYWVGTRDRIEARVEEARRSGAKALIVTLDWSFTPRRDWGVPPAPPMKMDLKTMMELAPHALSRPQWFSRYLKRGRIPELKVPNLFITPGDVPSFGTAWEEFVNTPTPTWEDVKWLRELWGGPFMIKGISTIKDAKLAVDMGADAISVSNHGGNNIDGTPSPIRFLPSIVDAVGSDIDVMVDGGIRRGSDVVKAMALGAKAVFIGRAYLYGLAVSGEDGVHKVLEIMRDGIEETMFGIGRDSIHDLSMDDLIILNRDFLVTPAR</sequence>
<reference evidence="8" key="1">
    <citation type="journal article" date="2019" name="Int. J. Syst. Evol. Microbiol.">
        <title>The Global Catalogue of Microorganisms (GCM) 10K type strain sequencing project: providing services to taxonomists for standard genome sequencing and annotation.</title>
        <authorList>
            <consortium name="The Broad Institute Genomics Platform"/>
            <consortium name="The Broad Institute Genome Sequencing Center for Infectious Disease"/>
            <person name="Wu L."/>
            <person name="Ma J."/>
        </authorList>
    </citation>
    <scope>NUCLEOTIDE SEQUENCE [LARGE SCALE GENOMIC DNA]</scope>
    <source>
        <strain evidence="8">JCM 12762</strain>
    </source>
</reference>
<gene>
    <name evidence="7" type="primary">mftD</name>
    <name evidence="7" type="ORF">GCM10009655_09940</name>
</gene>
<dbReference type="Pfam" id="PF01070">
    <property type="entry name" value="FMN_dh"/>
    <property type="match status" value="1"/>
</dbReference>
<keyword evidence="2" id="KW-0285">Flavoprotein</keyword>
<dbReference type="PANTHER" id="PTHR10578:SF107">
    <property type="entry name" value="2-HYDROXYACID OXIDASE 1"/>
    <property type="match status" value="1"/>
</dbReference>
<dbReference type="InterPro" id="IPR023989">
    <property type="entry name" value="MftD"/>
</dbReference>
<dbReference type="Gene3D" id="3.20.20.70">
    <property type="entry name" value="Aldolase class I"/>
    <property type="match status" value="1"/>
</dbReference>
<dbReference type="InterPro" id="IPR012133">
    <property type="entry name" value="Alpha-hydoxy_acid_DH_FMN"/>
</dbReference>
<organism evidence="7 8">
    <name type="scientific">Rhodoglobus aureus</name>
    <dbReference type="NCBI Taxonomy" id="191497"/>
    <lineage>
        <taxon>Bacteria</taxon>
        <taxon>Bacillati</taxon>
        <taxon>Actinomycetota</taxon>
        <taxon>Actinomycetes</taxon>
        <taxon>Micrococcales</taxon>
        <taxon>Microbacteriaceae</taxon>
        <taxon>Rhodoglobus</taxon>
    </lineage>
</organism>
<dbReference type="PANTHER" id="PTHR10578">
    <property type="entry name" value="S -2-HYDROXY-ACID OXIDASE-RELATED"/>
    <property type="match status" value="1"/>
</dbReference>
<evidence type="ECO:0000256" key="2">
    <source>
        <dbReference type="ARBA" id="ARBA00022630"/>
    </source>
</evidence>